<evidence type="ECO:0000259" key="2">
    <source>
        <dbReference type="Pfam" id="PF14238"/>
    </source>
</evidence>
<organism evidence="3 4">
    <name type="scientific">Sphaerospermopsis torques-reginae ITEP-024</name>
    <dbReference type="NCBI Taxonomy" id="984208"/>
    <lineage>
        <taxon>Bacteria</taxon>
        <taxon>Bacillati</taxon>
        <taxon>Cyanobacteriota</taxon>
        <taxon>Cyanophyceae</taxon>
        <taxon>Nostocales</taxon>
        <taxon>Aphanizomenonaceae</taxon>
        <taxon>Sphaerospermopsis</taxon>
        <taxon>Sphaerospermopsis torques-reginae</taxon>
    </lineage>
</organism>
<gene>
    <name evidence="3" type="ORF">K2F26_04780</name>
</gene>
<feature type="compositionally biased region" description="Basic and acidic residues" evidence="1">
    <location>
        <begin position="213"/>
        <end position="240"/>
    </location>
</feature>
<feature type="region of interest" description="Disordered" evidence="1">
    <location>
        <begin position="205"/>
        <end position="257"/>
    </location>
</feature>
<sequence length="257" mass="28920">MKRTTLTLVILALGLSGFVYFDEIRRKNQPQQFAQSHLNKINQGNRQNQQTQTTKQQIFSFNVEDVQSIDIKTKDYTLNLEKSQKLEAPKWSIKLPKSPKPEPAKEAIVSYLTDLLVKGKSESSVSISPNQLSEFGLDKPQATIDIKLKNQKNHQVILGKPNFNNSFLYVQADPVIDNNGNTQVLLVSKDFANAVNRELSEWQEISQASANKANEKNSEKSGKQPSEEPDQQAKRAEQNTKLELAPIPIDPNPAHTK</sequence>
<evidence type="ECO:0000313" key="4">
    <source>
        <dbReference type="Proteomes" id="UP000826540"/>
    </source>
</evidence>
<keyword evidence="4" id="KW-1185">Reference proteome</keyword>
<protein>
    <submittedName>
        <fullName evidence="3">DUF4340 domain-containing protein</fullName>
    </submittedName>
</protein>
<name>A0ABX8X1V5_9CYAN</name>
<dbReference type="EMBL" id="CP080598">
    <property type="protein sequence ID" value="QYX32694.1"/>
    <property type="molecule type" value="Genomic_DNA"/>
</dbReference>
<evidence type="ECO:0000256" key="1">
    <source>
        <dbReference type="SAM" id="MobiDB-lite"/>
    </source>
</evidence>
<evidence type="ECO:0000313" key="3">
    <source>
        <dbReference type="EMBL" id="QYX32694.1"/>
    </source>
</evidence>
<dbReference type="Pfam" id="PF14238">
    <property type="entry name" value="DUF4340"/>
    <property type="match status" value="1"/>
</dbReference>
<reference evidence="3 4" key="1">
    <citation type="journal article" date="2022" name="J. Am. Chem. Soc.">
        <title>Biosynthesis of Guanitoxin Enables Global Environmental Detection in Freshwater Cyanobacteria.</title>
        <authorList>
            <person name="Lima S.T."/>
            <person name="Fallon T.R."/>
            <person name="Cordoza J.L."/>
            <person name="Chekan J.R."/>
            <person name="Delbaje E."/>
            <person name="Hopiavuori A.R."/>
            <person name="Alvarenga D.O."/>
            <person name="Wood S.M."/>
            <person name="Luhavaya H."/>
            <person name="Baumgartner J.T."/>
            <person name="Dorr F.A."/>
            <person name="Etchegaray A."/>
            <person name="Pinto E."/>
            <person name="McKinnie S.M.K."/>
            <person name="Fiore M.F."/>
            <person name="Moore B.S."/>
        </authorList>
    </citation>
    <scope>NUCLEOTIDE SEQUENCE [LARGE SCALE GENOMIC DNA]</scope>
    <source>
        <strain evidence="3 4">ITEP-024</strain>
    </source>
</reference>
<feature type="domain" description="DUF4340" evidence="2">
    <location>
        <begin position="103"/>
        <end position="204"/>
    </location>
</feature>
<dbReference type="Proteomes" id="UP000826540">
    <property type="component" value="Chromosome"/>
</dbReference>
<dbReference type="InterPro" id="IPR025641">
    <property type="entry name" value="DUF4340"/>
</dbReference>
<proteinExistence type="predicted"/>
<accession>A0ABX8X1V5</accession>
<dbReference type="RefSeq" id="WP_220610554.1">
    <property type="nucleotide sequence ID" value="NZ_CP080598.1"/>
</dbReference>